<keyword evidence="3" id="KW-1185">Reference proteome</keyword>
<dbReference type="PANTHER" id="PTHR12461:SF105">
    <property type="entry name" value="HYPOXIA-INDUCIBLE FACTOR 1-ALPHA INHIBITOR"/>
    <property type="match status" value="1"/>
</dbReference>
<dbReference type="EMBL" id="JAQHRD010000006">
    <property type="protein sequence ID" value="KAJ6439685.1"/>
    <property type="molecule type" value="Genomic_DNA"/>
</dbReference>
<dbReference type="PANTHER" id="PTHR12461">
    <property type="entry name" value="HYPOXIA-INDUCIBLE FACTOR 1 ALPHA INHIBITOR-RELATED"/>
    <property type="match status" value="1"/>
</dbReference>
<dbReference type="Pfam" id="PF13621">
    <property type="entry name" value="Cupin_8"/>
    <property type="match status" value="1"/>
</dbReference>
<dbReference type="Proteomes" id="UP001163105">
    <property type="component" value="Unassembled WGS sequence"/>
</dbReference>
<proteinExistence type="predicted"/>
<dbReference type="PROSITE" id="PS51184">
    <property type="entry name" value="JMJC"/>
    <property type="match status" value="1"/>
</dbReference>
<gene>
    <name evidence="2" type="ORF">O9K51_07576</name>
</gene>
<dbReference type="AlphaFoldDB" id="A0AB34FL69"/>
<sequence>MSDQIMAGIVQSALTEDEGRQFSQLHGPLLLLIKALQFNKLQHSRGLSTLELYIAQSVLSDLPQPLQQDLSTPEVVRRAGKGDVYSSSVWLGTEPTYTPLHRDPNPNLFCQLCGSKSIRLLPPAIGDRVYFEVQVQIRQHGNSRIRTTDMMEGDERAVLHEAVWNNEDLEDLLLGTELEPGDALFIPDGWWHSVKSTGTDGQLNGSVNWWFR</sequence>
<accession>A0AB34FL69</accession>
<name>A0AB34FL69_9HYPO</name>
<comment type="caution">
    <text evidence="2">The sequence shown here is derived from an EMBL/GenBank/DDBJ whole genome shotgun (WGS) entry which is preliminary data.</text>
</comment>
<dbReference type="Gene3D" id="2.60.120.650">
    <property type="entry name" value="Cupin"/>
    <property type="match status" value="1"/>
</dbReference>
<dbReference type="InterPro" id="IPR003347">
    <property type="entry name" value="JmjC_dom"/>
</dbReference>
<dbReference type="SUPFAM" id="SSF51197">
    <property type="entry name" value="Clavaminate synthase-like"/>
    <property type="match status" value="1"/>
</dbReference>
<dbReference type="InterPro" id="IPR041667">
    <property type="entry name" value="Cupin_8"/>
</dbReference>
<evidence type="ECO:0000313" key="2">
    <source>
        <dbReference type="EMBL" id="KAJ6439685.1"/>
    </source>
</evidence>
<organism evidence="2 3">
    <name type="scientific">Purpureocillium lavendulum</name>
    <dbReference type="NCBI Taxonomy" id="1247861"/>
    <lineage>
        <taxon>Eukaryota</taxon>
        <taxon>Fungi</taxon>
        <taxon>Dikarya</taxon>
        <taxon>Ascomycota</taxon>
        <taxon>Pezizomycotina</taxon>
        <taxon>Sordariomycetes</taxon>
        <taxon>Hypocreomycetidae</taxon>
        <taxon>Hypocreales</taxon>
        <taxon>Ophiocordycipitaceae</taxon>
        <taxon>Purpureocillium</taxon>
    </lineage>
</organism>
<feature type="domain" description="JmjC" evidence="1">
    <location>
        <begin position="39"/>
        <end position="212"/>
    </location>
</feature>
<evidence type="ECO:0000313" key="3">
    <source>
        <dbReference type="Proteomes" id="UP001163105"/>
    </source>
</evidence>
<evidence type="ECO:0000259" key="1">
    <source>
        <dbReference type="PROSITE" id="PS51184"/>
    </source>
</evidence>
<reference evidence="2" key="1">
    <citation type="submission" date="2023-01" db="EMBL/GenBank/DDBJ databases">
        <title>The growth and conidiation of Purpureocillium lavendulum are regulated by nitrogen source and histone H3K14 acetylation.</title>
        <authorList>
            <person name="Tang P."/>
            <person name="Han J."/>
            <person name="Zhang C."/>
            <person name="Tang P."/>
            <person name="Qi F."/>
            <person name="Zhang K."/>
            <person name="Liang L."/>
        </authorList>
    </citation>
    <scope>NUCLEOTIDE SEQUENCE</scope>
    <source>
        <strain evidence="2">YMF1.00683</strain>
    </source>
</reference>
<protein>
    <submittedName>
        <fullName evidence="2">JmjC domain protein</fullName>
    </submittedName>
</protein>